<dbReference type="AlphaFoldDB" id="A0A172YK07"/>
<keyword evidence="4 5" id="KW-0460">Magnesium</keyword>
<dbReference type="Proteomes" id="UP000077875">
    <property type="component" value="Chromosome"/>
</dbReference>
<keyword evidence="2 5" id="KW-0479">Metal-binding</keyword>
<dbReference type="SUPFAM" id="SSF56655">
    <property type="entry name" value="Carbohydrate phosphatase"/>
    <property type="match status" value="1"/>
</dbReference>
<dbReference type="GO" id="GO:0046872">
    <property type="term" value="F:metal ion binding"/>
    <property type="evidence" value="ECO:0007669"/>
    <property type="project" value="UniProtKB-KW"/>
</dbReference>
<evidence type="ECO:0000313" key="6">
    <source>
        <dbReference type="EMBL" id="ANF59554.1"/>
    </source>
</evidence>
<dbReference type="PANTHER" id="PTHR20854:SF4">
    <property type="entry name" value="INOSITOL-1-MONOPHOSPHATASE-RELATED"/>
    <property type="match status" value="1"/>
</dbReference>
<dbReference type="KEGG" id="haa:A5892_07795"/>
<dbReference type="STRING" id="376489.A5892_07795"/>
<evidence type="ECO:0000313" key="7">
    <source>
        <dbReference type="Proteomes" id="UP000077875"/>
    </source>
</evidence>
<reference evidence="6 7" key="1">
    <citation type="submission" date="2016-04" db="EMBL/GenBank/DDBJ databases">
        <title>Complete Genome Sequence of Halotalea alkalilenta IHB B 13600.</title>
        <authorList>
            <person name="Swarnkar M.K."/>
            <person name="Sharma A."/>
            <person name="Kaushal K."/>
            <person name="Soni R."/>
            <person name="Rana S."/>
            <person name="Singh A.K."/>
            <person name="Gulati A."/>
        </authorList>
    </citation>
    <scope>NUCLEOTIDE SEQUENCE [LARGE SCALE GENOMIC DNA]</scope>
    <source>
        <strain evidence="6 7">IHB B 13600</strain>
    </source>
</reference>
<evidence type="ECO:0000256" key="5">
    <source>
        <dbReference type="PIRSR" id="PIRSR600760-2"/>
    </source>
</evidence>
<proteinExistence type="inferred from homology"/>
<dbReference type="RefSeq" id="WP_064124370.1">
    <property type="nucleotide sequence ID" value="NZ_CP015243.1"/>
</dbReference>
<dbReference type="Gene3D" id="3.40.190.80">
    <property type="match status" value="1"/>
</dbReference>
<evidence type="ECO:0000256" key="3">
    <source>
        <dbReference type="ARBA" id="ARBA00022801"/>
    </source>
</evidence>
<dbReference type="GO" id="GO:0006020">
    <property type="term" value="P:inositol metabolic process"/>
    <property type="evidence" value="ECO:0007669"/>
    <property type="project" value="TreeGrafter"/>
</dbReference>
<dbReference type="GO" id="GO:0008934">
    <property type="term" value="F:inositol monophosphate 1-phosphatase activity"/>
    <property type="evidence" value="ECO:0007669"/>
    <property type="project" value="TreeGrafter"/>
</dbReference>
<protein>
    <submittedName>
        <fullName evidence="6">Inositol monophosphatase</fullName>
    </submittedName>
</protein>
<feature type="binding site" evidence="5">
    <location>
        <position position="72"/>
    </location>
    <ligand>
        <name>Mg(2+)</name>
        <dbReference type="ChEBI" id="CHEBI:18420"/>
        <label>1</label>
        <note>catalytic</note>
    </ligand>
</feature>
<dbReference type="InterPro" id="IPR000760">
    <property type="entry name" value="Inositol_monophosphatase-like"/>
</dbReference>
<comment type="similarity">
    <text evidence="1">Belongs to the inositol monophosphatase superfamily.</text>
</comment>
<dbReference type="InterPro" id="IPR020583">
    <property type="entry name" value="Inositol_monoP_metal-BS"/>
</dbReference>
<dbReference type="PANTHER" id="PTHR20854">
    <property type="entry name" value="INOSITOL MONOPHOSPHATASE"/>
    <property type="match status" value="1"/>
</dbReference>
<organism evidence="6 7">
    <name type="scientific">Halotalea alkalilenta</name>
    <dbReference type="NCBI Taxonomy" id="376489"/>
    <lineage>
        <taxon>Bacteria</taxon>
        <taxon>Pseudomonadati</taxon>
        <taxon>Pseudomonadota</taxon>
        <taxon>Gammaproteobacteria</taxon>
        <taxon>Oceanospirillales</taxon>
        <taxon>Halomonadaceae</taxon>
        <taxon>Halotalea</taxon>
    </lineage>
</organism>
<accession>A0A172YK07</accession>
<dbReference type="Pfam" id="PF00459">
    <property type="entry name" value="Inositol_P"/>
    <property type="match status" value="1"/>
</dbReference>
<dbReference type="PROSITE" id="PS00629">
    <property type="entry name" value="IMP_1"/>
    <property type="match status" value="1"/>
</dbReference>
<feature type="binding site" evidence="5">
    <location>
        <position position="97"/>
    </location>
    <ligand>
        <name>Mg(2+)</name>
        <dbReference type="ChEBI" id="CHEBI:18420"/>
        <label>1</label>
        <note>catalytic</note>
    </ligand>
</feature>
<evidence type="ECO:0000256" key="2">
    <source>
        <dbReference type="ARBA" id="ARBA00022723"/>
    </source>
</evidence>
<feature type="binding site" evidence="5">
    <location>
        <position position="98"/>
    </location>
    <ligand>
        <name>Mg(2+)</name>
        <dbReference type="ChEBI" id="CHEBI:18420"/>
        <label>1</label>
        <note>catalytic</note>
    </ligand>
</feature>
<evidence type="ECO:0000256" key="4">
    <source>
        <dbReference type="ARBA" id="ARBA00022842"/>
    </source>
</evidence>
<sequence length="275" mass="29432">MSFDDQKLGHLGEILLQAARLEILPRFGRLSAAQVQQKSGPFDLVTEADEAAERWITSALAQAFPSAKVIGEEAVAQGHTGLEALGSAELAIVLDPIDGTRNYASGTPLFGVMAAVIARGEVVAGVILDPITEQRYCALRDGGAWREGGDGQRHPLRVAAPVGLSEMEAHVSSGYLEEPLRSRVNSRLSRLGAVSMLRCAAHDYRLVAEGHSHALFYNKLMPWDHAAGWLLHREAGGYSAQFDGTPYLPSATGGGLICAPDEASWNALREALLEP</sequence>
<dbReference type="Gene3D" id="3.30.540.10">
    <property type="entry name" value="Fructose-1,6-Bisphosphatase, subunit A, domain 1"/>
    <property type="match status" value="1"/>
</dbReference>
<dbReference type="EMBL" id="CP015243">
    <property type="protein sequence ID" value="ANF59554.1"/>
    <property type="molecule type" value="Genomic_DNA"/>
</dbReference>
<keyword evidence="7" id="KW-1185">Reference proteome</keyword>
<gene>
    <name evidence="6" type="ORF">A5892_07795</name>
</gene>
<dbReference type="GO" id="GO:0007165">
    <property type="term" value="P:signal transduction"/>
    <property type="evidence" value="ECO:0007669"/>
    <property type="project" value="TreeGrafter"/>
</dbReference>
<feature type="binding site" evidence="5">
    <location>
        <position position="224"/>
    </location>
    <ligand>
        <name>Mg(2+)</name>
        <dbReference type="ChEBI" id="CHEBI:18420"/>
        <label>1</label>
        <note>catalytic</note>
    </ligand>
</feature>
<evidence type="ECO:0000256" key="1">
    <source>
        <dbReference type="ARBA" id="ARBA00009759"/>
    </source>
</evidence>
<keyword evidence="3" id="KW-0378">Hydrolase</keyword>
<feature type="binding site" evidence="5">
    <location>
        <position position="95"/>
    </location>
    <ligand>
        <name>Mg(2+)</name>
        <dbReference type="ChEBI" id="CHEBI:18420"/>
        <label>1</label>
        <note>catalytic</note>
    </ligand>
</feature>
<name>A0A172YK07_9GAMM</name>
<dbReference type="PRINTS" id="PR00377">
    <property type="entry name" value="IMPHPHTASES"/>
</dbReference>
<comment type="cofactor">
    <cofactor evidence="5">
        <name>Mg(2+)</name>
        <dbReference type="ChEBI" id="CHEBI:18420"/>
    </cofactor>
</comment>